<gene>
    <name evidence="2" type="ORF">C8F04DRAFT_1247257</name>
</gene>
<keyword evidence="1" id="KW-1133">Transmembrane helix</keyword>
<proteinExistence type="predicted"/>
<reference evidence="2" key="1">
    <citation type="submission" date="2023-03" db="EMBL/GenBank/DDBJ databases">
        <title>Massive genome expansion in bonnet fungi (Mycena s.s.) driven by repeated elements and novel gene families across ecological guilds.</title>
        <authorList>
            <consortium name="Lawrence Berkeley National Laboratory"/>
            <person name="Harder C.B."/>
            <person name="Miyauchi S."/>
            <person name="Viragh M."/>
            <person name="Kuo A."/>
            <person name="Thoen E."/>
            <person name="Andreopoulos B."/>
            <person name="Lu D."/>
            <person name="Skrede I."/>
            <person name="Drula E."/>
            <person name="Henrissat B."/>
            <person name="Morin E."/>
            <person name="Kohler A."/>
            <person name="Barry K."/>
            <person name="LaButti K."/>
            <person name="Morin E."/>
            <person name="Salamov A."/>
            <person name="Lipzen A."/>
            <person name="Mereny Z."/>
            <person name="Hegedus B."/>
            <person name="Baldrian P."/>
            <person name="Stursova M."/>
            <person name="Weitz H."/>
            <person name="Taylor A."/>
            <person name="Grigoriev I.V."/>
            <person name="Nagy L.G."/>
            <person name="Martin F."/>
            <person name="Kauserud H."/>
        </authorList>
    </citation>
    <scope>NUCLEOTIDE SEQUENCE</scope>
    <source>
        <strain evidence="2">CBHHK200</strain>
    </source>
</reference>
<keyword evidence="1" id="KW-0472">Membrane</keyword>
<keyword evidence="1" id="KW-0812">Transmembrane</keyword>
<name>A0AAD6TJ92_9AGAR</name>
<evidence type="ECO:0000313" key="3">
    <source>
        <dbReference type="Proteomes" id="UP001218188"/>
    </source>
</evidence>
<dbReference type="AlphaFoldDB" id="A0AAD6TJ92"/>
<protein>
    <submittedName>
        <fullName evidence="2">Uncharacterized protein</fullName>
    </submittedName>
</protein>
<feature type="transmembrane region" description="Helical" evidence="1">
    <location>
        <begin position="63"/>
        <end position="83"/>
    </location>
</feature>
<sequence length="382" mass="42107">MCWPPFNVARTGFLPLAPPSAAVWYGRQVPAVAHEHPTELAPRPRDSGGALSRPTIAKFADSVLVVIAGVLGGFAILLLLLVYRIRLKPAHKPQKPTTSGFLRLLGKPQPAPSAYWDECLWEKDLEACPGGTIKRTASSSLAFIDRPLPIVPAIPRATPRPTFLSSDISSGMSFSSASGRKLRLRPDPMPIHSMVTEERRREDFAGFTPARRSYIKIPPPLMSSPPGLGHRVSRFEPVPTALATPVRRNSNNARWPIEATVPTHISFSASIFSGIPPWTESSEVAPRATKRLNRSELTISLYGTQEAAAALESLLSMSTIDILPLTAHSRFPSSLTNDTEHLQIQVEILWREIRRLQSLLLPPRRHEEKGDGEYRPPPVYST</sequence>
<dbReference type="Proteomes" id="UP001218188">
    <property type="component" value="Unassembled WGS sequence"/>
</dbReference>
<evidence type="ECO:0000256" key="1">
    <source>
        <dbReference type="SAM" id="Phobius"/>
    </source>
</evidence>
<evidence type="ECO:0000313" key="2">
    <source>
        <dbReference type="EMBL" id="KAJ7047626.1"/>
    </source>
</evidence>
<keyword evidence="3" id="KW-1185">Reference proteome</keyword>
<organism evidence="2 3">
    <name type="scientific">Mycena alexandri</name>
    <dbReference type="NCBI Taxonomy" id="1745969"/>
    <lineage>
        <taxon>Eukaryota</taxon>
        <taxon>Fungi</taxon>
        <taxon>Dikarya</taxon>
        <taxon>Basidiomycota</taxon>
        <taxon>Agaricomycotina</taxon>
        <taxon>Agaricomycetes</taxon>
        <taxon>Agaricomycetidae</taxon>
        <taxon>Agaricales</taxon>
        <taxon>Marasmiineae</taxon>
        <taxon>Mycenaceae</taxon>
        <taxon>Mycena</taxon>
    </lineage>
</organism>
<comment type="caution">
    <text evidence="2">The sequence shown here is derived from an EMBL/GenBank/DDBJ whole genome shotgun (WGS) entry which is preliminary data.</text>
</comment>
<accession>A0AAD6TJ92</accession>
<dbReference type="EMBL" id="JARJCM010000001">
    <property type="protein sequence ID" value="KAJ7047626.1"/>
    <property type="molecule type" value="Genomic_DNA"/>
</dbReference>